<evidence type="ECO:0000256" key="5">
    <source>
        <dbReference type="ARBA" id="ARBA00022723"/>
    </source>
</evidence>
<dbReference type="Proteomes" id="UP000256373">
    <property type="component" value="Unassembled WGS sequence"/>
</dbReference>
<dbReference type="InterPro" id="IPR015797">
    <property type="entry name" value="NUDIX_hydrolase-like_dom_sf"/>
</dbReference>
<evidence type="ECO:0000256" key="1">
    <source>
        <dbReference type="ARBA" id="ARBA00001946"/>
    </source>
</evidence>
<evidence type="ECO:0000256" key="7">
    <source>
        <dbReference type="ARBA" id="ARBA00022801"/>
    </source>
</evidence>
<name>A0A3D8YA03_9BACT</name>
<feature type="domain" description="Nudix hydrolase" evidence="18">
    <location>
        <begin position="9"/>
        <end position="135"/>
    </location>
</feature>
<dbReference type="Pfam" id="PF00293">
    <property type="entry name" value="NUDIX"/>
    <property type="match status" value="1"/>
</dbReference>
<keyword evidence="6" id="KW-0227">DNA damage</keyword>
<evidence type="ECO:0000313" key="20">
    <source>
        <dbReference type="Proteomes" id="UP000256373"/>
    </source>
</evidence>
<gene>
    <name evidence="19" type="ORF">DSL64_14985</name>
</gene>
<evidence type="ECO:0000256" key="15">
    <source>
        <dbReference type="ARBA" id="ARBA00041979"/>
    </source>
</evidence>
<dbReference type="InterPro" id="IPR020084">
    <property type="entry name" value="NUDIX_hydrolase_CS"/>
</dbReference>
<dbReference type="GO" id="GO:0006260">
    <property type="term" value="P:DNA replication"/>
    <property type="evidence" value="ECO:0007669"/>
    <property type="project" value="UniProtKB-KW"/>
</dbReference>
<dbReference type="InterPro" id="IPR020476">
    <property type="entry name" value="Nudix_hydrolase"/>
</dbReference>
<dbReference type="Gene3D" id="3.90.79.10">
    <property type="entry name" value="Nucleoside Triphosphate Pyrophosphohydrolase"/>
    <property type="match status" value="1"/>
</dbReference>
<dbReference type="CDD" id="cd03425">
    <property type="entry name" value="NUDIX_MutT_NudA_like"/>
    <property type="match status" value="1"/>
</dbReference>
<comment type="catalytic activity">
    <reaction evidence="11">
        <text>8-oxo-GTP + H2O = 8-oxo-GMP + diphosphate + H(+)</text>
        <dbReference type="Rhea" id="RHEA:67616"/>
        <dbReference type="ChEBI" id="CHEBI:15377"/>
        <dbReference type="ChEBI" id="CHEBI:15378"/>
        <dbReference type="ChEBI" id="CHEBI:33019"/>
        <dbReference type="ChEBI" id="CHEBI:143553"/>
        <dbReference type="ChEBI" id="CHEBI:145694"/>
    </reaction>
</comment>
<proteinExistence type="inferred from homology"/>
<sequence length="142" mass="16181">MIETLVPVKLVVRVPCAVIEHNGKILAGQRSAALSFPLKWEFPGGKQEENETDEQTLAREIQEELGVEIRVIQPLPVTVKDQGWREIILVPFVCELVTTDILLTPEHEQIMWLYPDDLPSLDWTEGDLGIIQSYYQYLAVKP</sequence>
<dbReference type="RefSeq" id="WP_115831727.1">
    <property type="nucleotide sequence ID" value="NZ_QNUL01000011.1"/>
</dbReference>
<evidence type="ECO:0000256" key="12">
    <source>
        <dbReference type="ARBA" id="ARBA00038905"/>
    </source>
</evidence>
<comment type="cofactor">
    <cofactor evidence="1">
        <name>Mg(2+)</name>
        <dbReference type="ChEBI" id="CHEBI:18420"/>
    </cofactor>
</comment>
<evidence type="ECO:0000259" key="18">
    <source>
        <dbReference type="PROSITE" id="PS51462"/>
    </source>
</evidence>
<dbReference type="GO" id="GO:0044716">
    <property type="term" value="F:8-oxo-GDP phosphatase activity"/>
    <property type="evidence" value="ECO:0007669"/>
    <property type="project" value="TreeGrafter"/>
</dbReference>
<comment type="catalytic activity">
    <reaction evidence="10">
        <text>8-oxo-dGTP + H2O = 8-oxo-dGMP + diphosphate + H(+)</text>
        <dbReference type="Rhea" id="RHEA:31575"/>
        <dbReference type="ChEBI" id="CHEBI:15377"/>
        <dbReference type="ChEBI" id="CHEBI:15378"/>
        <dbReference type="ChEBI" id="CHEBI:33019"/>
        <dbReference type="ChEBI" id="CHEBI:63224"/>
        <dbReference type="ChEBI" id="CHEBI:77896"/>
        <dbReference type="EC" id="3.6.1.55"/>
    </reaction>
</comment>
<dbReference type="GO" id="GO:0044715">
    <property type="term" value="F:8-oxo-dGDP phosphatase activity"/>
    <property type="evidence" value="ECO:0007669"/>
    <property type="project" value="TreeGrafter"/>
</dbReference>
<evidence type="ECO:0000256" key="13">
    <source>
        <dbReference type="ARBA" id="ARBA00040794"/>
    </source>
</evidence>
<comment type="similarity">
    <text evidence="2 17">Belongs to the Nudix hydrolase family.</text>
</comment>
<accession>A0A3D8YA03</accession>
<dbReference type="EMBL" id="QNUL01000011">
    <property type="protein sequence ID" value="REA60412.1"/>
    <property type="molecule type" value="Genomic_DNA"/>
</dbReference>
<organism evidence="19 20">
    <name type="scientific">Dyadobacter luteus</name>
    <dbReference type="NCBI Taxonomy" id="2259619"/>
    <lineage>
        <taxon>Bacteria</taxon>
        <taxon>Pseudomonadati</taxon>
        <taxon>Bacteroidota</taxon>
        <taxon>Cytophagia</taxon>
        <taxon>Cytophagales</taxon>
        <taxon>Spirosomataceae</taxon>
        <taxon>Dyadobacter</taxon>
    </lineage>
</organism>
<dbReference type="OrthoDB" id="9810648at2"/>
<keyword evidence="3" id="KW-0515">Mutator protein</keyword>
<evidence type="ECO:0000256" key="6">
    <source>
        <dbReference type="ARBA" id="ARBA00022763"/>
    </source>
</evidence>
<dbReference type="InterPro" id="IPR047127">
    <property type="entry name" value="MutT-like"/>
</dbReference>
<dbReference type="GO" id="GO:0046872">
    <property type="term" value="F:metal ion binding"/>
    <property type="evidence" value="ECO:0007669"/>
    <property type="project" value="UniProtKB-KW"/>
</dbReference>
<keyword evidence="9" id="KW-0234">DNA repair</keyword>
<keyword evidence="7 17" id="KW-0378">Hydrolase</keyword>
<evidence type="ECO:0000256" key="11">
    <source>
        <dbReference type="ARBA" id="ARBA00036904"/>
    </source>
</evidence>
<evidence type="ECO:0000256" key="9">
    <source>
        <dbReference type="ARBA" id="ARBA00023204"/>
    </source>
</evidence>
<evidence type="ECO:0000256" key="3">
    <source>
        <dbReference type="ARBA" id="ARBA00022457"/>
    </source>
</evidence>
<evidence type="ECO:0000256" key="2">
    <source>
        <dbReference type="ARBA" id="ARBA00005582"/>
    </source>
</evidence>
<keyword evidence="5" id="KW-0479">Metal-binding</keyword>
<evidence type="ECO:0000256" key="17">
    <source>
        <dbReference type="RuleBase" id="RU003476"/>
    </source>
</evidence>
<dbReference type="PROSITE" id="PS51462">
    <property type="entry name" value="NUDIX"/>
    <property type="match status" value="1"/>
</dbReference>
<dbReference type="GO" id="GO:0035539">
    <property type="term" value="F:8-oxo-7,8-dihydrodeoxyguanosine triphosphate pyrophosphatase activity"/>
    <property type="evidence" value="ECO:0007669"/>
    <property type="project" value="UniProtKB-EC"/>
</dbReference>
<comment type="caution">
    <text evidence="19">The sequence shown here is derived from an EMBL/GenBank/DDBJ whole genome shotgun (WGS) entry which is preliminary data.</text>
</comment>
<dbReference type="PANTHER" id="PTHR47707:SF1">
    <property type="entry name" value="NUDIX HYDROLASE FAMILY PROTEIN"/>
    <property type="match status" value="1"/>
</dbReference>
<evidence type="ECO:0000256" key="16">
    <source>
        <dbReference type="ARBA" id="ARBA00042798"/>
    </source>
</evidence>
<dbReference type="AlphaFoldDB" id="A0A3D8YA03"/>
<evidence type="ECO:0000256" key="14">
    <source>
        <dbReference type="ARBA" id="ARBA00041592"/>
    </source>
</evidence>
<dbReference type="PRINTS" id="PR00502">
    <property type="entry name" value="NUDIXFAMILY"/>
</dbReference>
<evidence type="ECO:0000256" key="8">
    <source>
        <dbReference type="ARBA" id="ARBA00022842"/>
    </source>
</evidence>
<keyword evidence="20" id="KW-1185">Reference proteome</keyword>
<evidence type="ECO:0000256" key="4">
    <source>
        <dbReference type="ARBA" id="ARBA00022705"/>
    </source>
</evidence>
<dbReference type="PROSITE" id="PS00893">
    <property type="entry name" value="NUDIX_BOX"/>
    <property type="match status" value="1"/>
</dbReference>
<dbReference type="SUPFAM" id="SSF55811">
    <property type="entry name" value="Nudix"/>
    <property type="match status" value="1"/>
</dbReference>
<evidence type="ECO:0000313" key="19">
    <source>
        <dbReference type="EMBL" id="REA60412.1"/>
    </source>
</evidence>
<dbReference type="PANTHER" id="PTHR47707">
    <property type="entry name" value="8-OXO-DGTP DIPHOSPHATASE"/>
    <property type="match status" value="1"/>
</dbReference>
<keyword evidence="4" id="KW-0235">DNA replication</keyword>
<dbReference type="GO" id="GO:0008413">
    <property type="term" value="F:8-oxo-7,8-dihydroguanosine triphosphate pyrophosphatase activity"/>
    <property type="evidence" value="ECO:0007669"/>
    <property type="project" value="TreeGrafter"/>
</dbReference>
<protein>
    <recommendedName>
        <fullName evidence="13">8-oxo-dGTP diphosphatase</fullName>
        <ecNumber evidence="12">3.6.1.55</ecNumber>
    </recommendedName>
    <alternativeName>
        <fullName evidence="16">7,8-dihydro-8-oxoguanine-triphosphatase</fullName>
    </alternativeName>
    <alternativeName>
        <fullName evidence="15">Mutator protein MutT</fullName>
    </alternativeName>
    <alternativeName>
        <fullName evidence="14">dGTP pyrophosphohydrolase</fullName>
    </alternativeName>
</protein>
<dbReference type="InterPro" id="IPR000086">
    <property type="entry name" value="NUDIX_hydrolase_dom"/>
</dbReference>
<reference evidence="19 20" key="1">
    <citation type="submission" date="2018-07" db="EMBL/GenBank/DDBJ databases">
        <title>Dyadobacter roseus sp. nov., isolated from rose rhizosphere soil.</title>
        <authorList>
            <person name="Chen L."/>
        </authorList>
    </citation>
    <scope>NUCLEOTIDE SEQUENCE [LARGE SCALE GENOMIC DNA]</scope>
    <source>
        <strain evidence="19 20">RS19</strain>
    </source>
</reference>
<dbReference type="EC" id="3.6.1.55" evidence="12"/>
<keyword evidence="8" id="KW-0460">Magnesium</keyword>
<dbReference type="GO" id="GO:0006281">
    <property type="term" value="P:DNA repair"/>
    <property type="evidence" value="ECO:0007669"/>
    <property type="project" value="UniProtKB-KW"/>
</dbReference>
<evidence type="ECO:0000256" key="10">
    <source>
        <dbReference type="ARBA" id="ARBA00035861"/>
    </source>
</evidence>